<sequence>MMPNQAAGRSWRRQGEQKAAAAIEVRTASSSRARRLAVAAAFATPMPHKKGRARDVVPHREHPASKKASAAKGPEPFPAPKRATLEVAMELGWKLPAELWLRQMMQKEQTLWQKLCNLHFPSMYLSVCGAALESTQPESTDWKMLFARRWQKQRLWDRRRTFCTAFARCVLCGELGEEGKDGEASCHSHPGDFLPRADDFATGATAGAPTSGDWTRAELQQLQTYARAAWRSIGNATIRSAGTARFRGGGYWAKGLGFKGWGSKGHWAEGLGARPGNLNLRLAIDGHVPCAWACCGANELITEGCTKGAHRFR</sequence>
<evidence type="ECO:0000313" key="3">
    <source>
        <dbReference type="Proteomes" id="UP001178507"/>
    </source>
</evidence>
<keyword evidence="3" id="KW-1185">Reference proteome</keyword>
<comment type="caution">
    <text evidence="2">The sequence shown here is derived from an EMBL/GenBank/DDBJ whole genome shotgun (WGS) entry which is preliminary data.</text>
</comment>
<feature type="region of interest" description="Disordered" evidence="1">
    <location>
        <begin position="40"/>
        <end position="79"/>
    </location>
</feature>
<feature type="region of interest" description="Disordered" evidence="1">
    <location>
        <begin position="1"/>
        <end position="28"/>
    </location>
</feature>
<feature type="compositionally biased region" description="Basic and acidic residues" evidence="1">
    <location>
        <begin position="53"/>
        <end position="64"/>
    </location>
</feature>
<proteinExistence type="predicted"/>
<accession>A0AA36IKF2</accession>
<evidence type="ECO:0000313" key="2">
    <source>
        <dbReference type="EMBL" id="CAJ1389196.1"/>
    </source>
</evidence>
<organism evidence="2 3">
    <name type="scientific">Effrenium voratum</name>
    <dbReference type="NCBI Taxonomy" id="2562239"/>
    <lineage>
        <taxon>Eukaryota</taxon>
        <taxon>Sar</taxon>
        <taxon>Alveolata</taxon>
        <taxon>Dinophyceae</taxon>
        <taxon>Suessiales</taxon>
        <taxon>Symbiodiniaceae</taxon>
        <taxon>Effrenium</taxon>
    </lineage>
</organism>
<dbReference type="AlphaFoldDB" id="A0AA36IKF2"/>
<gene>
    <name evidence="2" type="ORF">EVOR1521_LOCUS14868</name>
</gene>
<dbReference type="EMBL" id="CAUJNA010001824">
    <property type="protein sequence ID" value="CAJ1389196.1"/>
    <property type="molecule type" value="Genomic_DNA"/>
</dbReference>
<name>A0AA36IKF2_9DINO</name>
<evidence type="ECO:0000256" key="1">
    <source>
        <dbReference type="SAM" id="MobiDB-lite"/>
    </source>
</evidence>
<reference evidence="2" key="1">
    <citation type="submission" date="2023-08" db="EMBL/GenBank/DDBJ databases">
        <authorList>
            <person name="Chen Y."/>
            <person name="Shah S."/>
            <person name="Dougan E. K."/>
            <person name="Thang M."/>
            <person name="Chan C."/>
        </authorList>
    </citation>
    <scope>NUCLEOTIDE SEQUENCE</scope>
</reference>
<protein>
    <submittedName>
        <fullName evidence="2">Uncharacterized protein</fullName>
    </submittedName>
</protein>
<dbReference type="Proteomes" id="UP001178507">
    <property type="component" value="Unassembled WGS sequence"/>
</dbReference>